<sequence>MALNEIPSLAVTREQLSSSHLLHLQAVGYPPNPTVVMLHRFTDAHKQQHVTSTFKLVQQGQQRYGP</sequence>
<organism evidence="1">
    <name type="scientific">Arundo donax</name>
    <name type="common">Giant reed</name>
    <name type="synonym">Donax arundinaceus</name>
    <dbReference type="NCBI Taxonomy" id="35708"/>
    <lineage>
        <taxon>Eukaryota</taxon>
        <taxon>Viridiplantae</taxon>
        <taxon>Streptophyta</taxon>
        <taxon>Embryophyta</taxon>
        <taxon>Tracheophyta</taxon>
        <taxon>Spermatophyta</taxon>
        <taxon>Magnoliopsida</taxon>
        <taxon>Liliopsida</taxon>
        <taxon>Poales</taxon>
        <taxon>Poaceae</taxon>
        <taxon>PACMAD clade</taxon>
        <taxon>Arundinoideae</taxon>
        <taxon>Arundineae</taxon>
        <taxon>Arundo</taxon>
    </lineage>
</organism>
<accession>A0A0A9CZK0</accession>
<reference evidence="1" key="2">
    <citation type="journal article" date="2015" name="Data Brief">
        <title>Shoot transcriptome of the giant reed, Arundo donax.</title>
        <authorList>
            <person name="Barrero R.A."/>
            <person name="Guerrero F.D."/>
            <person name="Moolhuijzen P."/>
            <person name="Goolsby J.A."/>
            <person name="Tidwell J."/>
            <person name="Bellgard S.E."/>
            <person name="Bellgard M.I."/>
        </authorList>
    </citation>
    <scope>NUCLEOTIDE SEQUENCE</scope>
    <source>
        <tissue evidence="1">Shoot tissue taken approximately 20 cm above the soil surface</tissue>
    </source>
</reference>
<evidence type="ECO:0000313" key="1">
    <source>
        <dbReference type="EMBL" id="JAD81739.1"/>
    </source>
</evidence>
<dbReference type="EMBL" id="GBRH01216156">
    <property type="protein sequence ID" value="JAD81739.1"/>
    <property type="molecule type" value="Transcribed_RNA"/>
</dbReference>
<protein>
    <submittedName>
        <fullName evidence="1">Uncharacterized protein</fullName>
    </submittedName>
</protein>
<dbReference type="AlphaFoldDB" id="A0A0A9CZK0"/>
<name>A0A0A9CZK0_ARUDO</name>
<proteinExistence type="predicted"/>
<reference evidence="1" key="1">
    <citation type="submission" date="2014-09" db="EMBL/GenBank/DDBJ databases">
        <authorList>
            <person name="Magalhaes I.L.F."/>
            <person name="Oliveira U."/>
            <person name="Santos F.R."/>
            <person name="Vidigal T.H.D.A."/>
            <person name="Brescovit A.D."/>
            <person name="Santos A.J."/>
        </authorList>
    </citation>
    <scope>NUCLEOTIDE SEQUENCE</scope>
    <source>
        <tissue evidence="1">Shoot tissue taken approximately 20 cm above the soil surface</tissue>
    </source>
</reference>